<dbReference type="InterPro" id="IPR003329">
    <property type="entry name" value="Cytidylyl_trans"/>
</dbReference>
<dbReference type="PANTHER" id="PTHR21485:SF6">
    <property type="entry name" value="N-ACYLNEURAMINATE CYTIDYLYLTRANSFERASE-RELATED"/>
    <property type="match status" value="1"/>
</dbReference>
<dbReference type="OrthoDB" id="9805604at2"/>
<keyword evidence="1" id="KW-0548">Nucleotidyltransferase</keyword>
<dbReference type="EMBL" id="QGKU01000003">
    <property type="protein sequence ID" value="PWR04540.1"/>
    <property type="molecule type" value="Genomic_DNA"/>
</dbReference>
<keyword evidence="1" id="KW-0808">Transferase</keyword>
<evidence type="ECO:0000313" key="1">
    <source>
        <dbReference type="EMBL" id="PWR04540.1"/>
    </source>
</evidence>
<dbReference type="Pfam" id="PF02348">
    <property type="entry name" value="CTP_transf_3"/>
    <property type="match status" value="1"/>
</dbReference>
<accession>A0A2V2LFY2</accession>
<dbReference type="SUPFAM" id="SSF53448">
    <property type="entry name" value="Nucleotide-diphospho-sugar transferases"/>
    <property type="match status" value="1"/>
</dbReference>
<protein>
    <submittedName>
        <fullName evidence="1">Acylneuraminate cytidylyltransferase family protein</fullName>
    </submittedName>
</protein>
<organism evidence="1 2">
    <name type="scientific">Meridianimarinicoccus roseus</name>
    <dbReference type="NCBI Taxonomy" id="2072018"/>
    <lineage>
        <taxon>Bacteria</taxon>
        <taxon>Pseudomonadati</taxon>
        <taxon>Pseudomonadota</taxon>
        <taxon>Alphaproteobacteria</taxon>
        <taxon>Rhodobacterales</taxon>
        <taxon>Paracoccaceae</taxon>
        <taxon>Meridianimarinicoccus</taxon>
    </lineage>
</organism>
<dbReference type="AlphaFoldDB" id="A0A2V2LFY2"/>
<keyword evidence="2" id="KW-1185">Reference proteome</keyword>
<gene>
    <name evidence="1" type="ORF">DKT77_00810</name>
</gene>
<evidence type="ECO:0000313" key="2">
    <source>
        <dbReference type="Proteomes" id="UP000245680"/>
    </source>
</evidence>
<proteinExistence type="predicted"/>
<dbReference type="Gene3D" id="3.90.550.10">
    <property type="entry name" value="Spore Coat Polysaccharide Biosynthesis Protein SpsA, Chain A"/>
    <property type="match status" value="1"/>
</dbReference>
<comment type="caution">
    <text evidence="1">The sequence shown here is derived from an EMBL/GenBank/DDBJ whole genome shotgun (WGS) entry which is preliminary data.</text>
</comment>
<dbReference type="InterPro" id="IPR029044">
    <property type="entry name" value="Nucleotide-diphossugar_trans"/>
</dbReference>
<dbReference type="Proteomes" id="UP000245680">
    <property type="component" value="Unassembled WGS sequence"/>
</dbReference>
<dbReference type="CDD" id="cd02513">
    <property type="entry name" value="CMP-NeuAc_Synthase"/>
    <property type="match status" value="1"/>
</dbReference>
<dbReference type="InterPro" id="IPR050793">
    <property type="entry name" value="CMP-NeuNAc_synthase"/>
</dbReference>
<dbReference type="GO" id="GO:0008781">
    <property type="term" value="F:N-acylneuraminate cytidylyltransferase activity"/>
    <property type="evidence" value="ECO:0007669"/>
    <property type="project" value="TreeGrafter"/>
</dbReference>
<dbReference type="RefSeq" id="WP_109809842.1">
    <property type="nucleotide sequence ID" value="NZ_QGKU01000003.1"/>
</dbReference>
<dbReference type="PANTHER" id="PTHR21485">
    <property type="entry name" value="HAD SUPERFAMILY MEMBERS CMAS AND KDSC"/>
    <property type="match status" value="1"/>
</dbReference>
<reference evidence="1 2" key="1">
    <citation type="submission" date="2018-05" db="EMBL/GenBank/DDBJ databases">
        <title>Rhodobacteraceae gen. nov., sp. nov. isolated from sea water.</title>
        <authorList>
            <person name="Ren Y."/>
        </authorList>
    </citation>
    <scope>NUCLEOTIDE SEQUENCE [LARGE SCALE GENOMIC DNA]</scope>
    <source>
        <strain evidence="1 2">TG-679</strain>
    </source>
</reference>
<sequence>MIDGKRVLALIPARAGSKGLPDKNIRPLLGKPLLAWPIEAARGSAHVDRVVLSTDSPRYAEIGQGHGAEVPCLRPAELATDTAPSIAFILHMLDHLEAAGDRFDILVLLEPTSPMTDSGDIDAALAALAAQPAMSAAVGVTALETQHPAFAVRRDSATGRISPLGGGGFGALPRRQDLDPVFALDGSFYLSTTEAIRREGGFCHDATLGIQTDRIKALEVDDLVDFLCIEAIMRHRADQALSEGDTP</sequence>
<name>A0A2V2LFY2_9RHOB</name>